<dbReference type="PANTHER" id="PTHR18964">
    <property type="entry name" value="ROK (REPRESSOR, ORF, KINASE) FAMILY"/>
    <property type="match status" value="1"/>
</dbReference>
<evidence type="ECO:0000256" key="1">
    <source>
        <dbReference type="ARBA" id="ARBA00006479"/>
    </source>
</evidence>
<accession>A0AA46DXK7</accession>
<evidence type="ECO:0000256" key="5">
    <source>
        <dbReference type="ARBA" id="ARBA00022741"/>
    </source>
</evidence>
<dbReference type="GO" id="GO:0004340">
    <property type="term" value="F:glucokinase activity"/>
    <property type="evidence" value="ECO:0007669"/>
    <property type="project" value="UniProtKB-EC"/>
</dbReference>
<evidence type="ECO:0000256" key="7">
    <source>
        <dbReference type="ARBA" id="ARBA00022840"/>
    </source>
</evidence>
<dbReference type="GO" id="GO:0006096">
    <property type="term" value="P:glycolytic process"/>
    <property type="evidence" value="ECO:0007669"/>
    <property type="project" value="InterPro"/>
</dbReference>
<keyword evidence="6" id="KW-0418">Kinase</keyword>
<dbReference type="Pfam" id="PF00480">
    <property type="entry name" value="ROK"/>
    <property type="match status" value="1"/>
</dbReference>
<dbReference type="EMBL" id="SOBG01000008">
    <property type="protein sequence ID" value="TDT68097.1"/>
    <property type="molecule type" value="Genomic_DNA"/>
</dbReference>
<dbReference type="InterPro" id="IPR049874">
    <property type="entry name" value="ROK_cs"/>
</dbReference>
<protein>
    <recommendedName>
        <fullName evidence="3">Glucokinase</fullName>
        <ecNumber evidence="2">2.7.1.2</ecNumber>
    </recommendedName>
    <alternativeName>
        <fullName evidence="8">Glucose kinase</fullName>
    </alternativeName>
</protein>
<comment type="similarity">
    <text evidence="1">Belongs to the ROK (NagC/XylR) family.</text>
</comment>
<comment type="caution">
    <text evidence="9">The sequence shown here is derived from an EMBL/GenBank/DDBJ whole genome shotgun (WGS) entry which is preliminary data.</text>
</comment>
<keyword evidence="4" id="KW-0808">Transferase</keyword>
<evidence type="ECO:0000256" key="6">
    <source>
        <dbReference type="ARBA" id="ARBA00022777"/>
    </source>
</evidence>
<evidence type="ECO:0000313" key="10">
    <source>
        <dbReference type="Proteomes" id="UP000294678"/>
    </source>
</evidence>
<dbReference type="Proteomes" id="UP000294678">
    <property type="component" value="Unassembled WGS sequence"/>
</dbReference>
<dbReference type="RefSeq" id="WP_134113680.1">
    <property type="nucleotide sequence ID" value="NZ_SOBG01000008.1"/>
</dbReference>
<sequence length="318" mass="33764">MNKYVVGIDLGGTNVKAGIVDEATGKVVVSKSIKTNSEKGVEDTFDRIANLINELLNEKNIDKSEVKGAGLGIPGPVINFETVTFFANFPWERNLNIAKILEEKLELPVKVGNDANVITLGEAWMGAAKGYKNVLGLTLGTGIGGGIVVEGKLVEGFTGAGAEVGHIKLEADGRLCGCGQKGCWEAYSSATGIIREAVLRLRVNKNNLLWEKINRNINELEAKHIFDAAKEGDKFSEDIVDFAARYLALGIGNLLNVLNPEVIVVGGGVALAGDFLFDKVKKELSKYALSVTLEGVEIVQAKLGNDAGVVGAAALLEI</sequence>
<reference evidence="9 10" key="1">
    <citation type="submission" date="2019-03" db="EMBL/GenBank/DDBJ databases">
        <title>Genomic Encyclopedia of Type Strains, Phase IV (KMG-IV): sequencing the most valuable type-strain genomes for metagenomic binning, comparative biology and taxonomic classification.</title>
        <authorList>
            <person name="Goeker M."/>
        </authorList>
    </citation>
    <scope>NUCLEOTIDE SEQUENCE [LARGE SCALE GENOMIC DNA]</scope>
    <source>
        <strain evidence="9 10">DSM 100055</strain>
    </source>
</reference>
<dbReference type="PROSITE" id="PS01125">
    <property type="entry name" value="ROK"/>
    <property type="match status" value="1"/>
</dbReference>
<keyword evidence="7" id="KW-0067">ATP-binding</keyword>
<dbReference type="NCBIfam" id="TIGR00744">
    <property type="entry name" value="ROK_glcA_fam"/>
    <property type="match status" value="1"/>
</dbReference>
<evidence type="ECO:0000256" key="4">
    <source>
        <dbReference type="ARBA" id="ARBA00022679"/>
    </source>
</evidence>
<evidence type="ECO:0000256" key="8">
    <source>
        <dbReference type="ARBA" id="ARBA00032386"/>
    </source>
</evidence>
<name>A0AA46DXK7_9FUSO</name>
<dbReference type="PANTHER" id="PTHR18964:SF149">
    <property type="entry name" value="BIFUNCTIONAL UDP-N-ACETYLGLUCOSAMINE 2-EPIMERASE_N-ACETYLMANNOSAMINE KINASE"/>
    <property type="match status" value="1"/>
</dbReference>
<dbReference type="GO" id="GO:0005737">
    <property type="term" value="C:cytoplasm"/>
    <property type="evidence" value="ECO:0007669"/>
    <property type="project" value="InterPro"/>
</dbReference>
<dbReference type="EC" id="2.7.1.2" evidence="2"/>
<keyword evidence="10" id="KW-1185">Reference proteome</keyword>
<evidence type="ECO:0000313" key="9">
    <source>
        <dbReference type="EMBL" id="TDT68097.1"/>
    </source>
</evidence>
<dbReference type="InterPro" id="IPR004654">
    <property type="entry name" value="ROK_glcA"/>
</dbReference>
<keyword evidence="5" id="KW-0547">Nucleotide-binding</keyword>
<dbReference type="GO" id="GO:0005524">
    <property type="term" value="F:ATP binding"/>
    <property type="evidence" value="ECO:0007669"/>
    <property type="project" value="UniProtKB-KW"/>
</dbReference>
<evidence type="ECO:0000256" key="2">
    <source>
        <dbReference type="ARBA" id="ARBA00012323"/>
    </source>
</evidence>
<organism evidence="9 10">
    <name type="scientific">Hypnocyclicus thermotrophus</name>
    <dbReference type="NCBI Taxonomy" id="1627895"/>
    <lineage>
        <taxon>Bacteria</taxon>
        <taxon>Fusobacteriati</taxon>
        <taxon>Fusobacteriota</taxon>
        <taxon>Fusobacteriia</taxon>
        <taxon>Fusobacteriales</taxon>
        <taxon>Fusobacteriaceae</taxon>
        <taxon>Hypnocyclicus</taxon>
    </lineage>
</organism>
<dbReference type="InterPro" id="IPR000600">
    <property type="entry name" value="ROK"/>
</dbReference>
<dbReference type="Gene3D" id="3.30.420.40">
    <property type="match status" value="2"/>
</dbReference>
<dbReference type="SUPFAM" id="SSF53067">
    <property type="entry name" value="Actin-like ATPase domain"/>
    <property type="match status" value="1"/>
</dbReference>
<gene>
    <name evidence="9" type="ORF">EV215_1818</name>
</gene>
<proteinExistence type="inferred from homology"/>
<dbReference type="InterPro" id="IPR043129">
    <property type="entry name" value="ATPase_NBD"/>
</dbReference>
<evidence type="ECO:0000256" key="3">
    <source>
        <dbReference type="ARBA" id="ARBA00014701"/>
    </source>
</evidence>
<dbReference type="AlphaFoldDB" id="A0AA46DXK7"/>